<evidence type="ECO:0000313" key="3">
    <source>
        <dbReference type="Proteomes" id="UP000636479"/>
    </source>
</evidence>
<reference evidence="2" key="1">
    <citation type="submission" date="2020-05" db="EMBL/GenBank/DDBJ databases">
        <title>Mycena genomes resolve the evolution of fungal bioluminescence.</title>
        <authorList>
            <person name="Tsai I.J."/>
        </authorList>
    </citation>
    <scope>NUCLEOTIDE SEQUENCE</scope>
    <source>
        <strain evidence="2">171206Taipei</strain>
    </source>
</reference>
<dbReference type="GeneID" id="59341574"/>
<organism evidence="2 3">
    <name type="scientific">Mycena indigotica</name>
    <dbReference type="NCBI Taxonomy" id="2126181"/>
    <lineage>
        <taxon>Eukaryota</taxon>
        <taxon>Fungi</taxon>
        <taxon>Dikarya</taxon>
        <taxon>Basidiomycota</taxon>
        <taxon>Agaricomycotina</taxon>
        <taxon>Agaricomycetes</taxon>
        <taxon>Agaricomycetidae</taxon>
        <taxon>Agaricales</taxon>
        <taxon>Marasmiineae</taxon>
        <taxon>Mycenaceae</taxon>
        <taxon>Mycena</taxon>
    </lineage>
</organism>
<feature type="chain" id="PRO_5034338906" evidence="1">
    <location>
        <begin position="27"/>
        <end position="113"/>
    </location>
</feature>
<keyword evidence="3" id="KW-1185">Reference proteome</keyword>
<protein>
    <submittedName>
        <fullName evidence="2">Uncharacterized protein</fullName>
    </submittedName>
</protein>
<evidence type="ECO:0000256" key="1">
    <source>
        <dbReference type="SAM" id="SignalP"/>
    </source>
</evidence>
<keyword evidence="1" id="KW-0732">Signal</keyword>
<dbReference type="RefSeq" id="XP_037224153.1">
    <property type="nucleotide sequence ID" value="XM_037359058.1"/>
</dbReference>
<accession>A0A8H6T6Y9</accession>
<evidence type="ECO:0000313" key="2">
    <source>
        <dbReference type="EMBL" id="KAF7312045.1"/>
    </source>
</evidence>
<gene>
    <name evidence="2" type="ORF">MIND_00216600</name>
</gene>
<name>A0A8H6T6Y9_9AGAR</name>
<sequence length="113" mass="11885">MARSMLQAALIAVALSSLPQSSLVHGVPVPAGKKFATTISESFATTIQAGQLPPDLASIIASLQNEALQGLEGRCDGNQWTIRGERVDRAIAATYMERVAKGEVGHGDVPWVS</sequence>
<proteinExistence type="predicted"/>
<dbReference type="EMBL" id="JACAZF010000002">
    <property type="protein sequence ID" value="KAF7312045.1"/>
    <property type="molecule type" value="Genomic_DNA"/>
</dbReference>
<feature type="signal peptide" evidence="1">
    <location>
        <begin position="1"/>
        <end position="26"/>
    </location>
</feature>
<comment type="caution">
    <text evidence="2">The sequence shown here is derived from an EMBL/GenBank/DDBJ whole genome shotgun (WGS) entry which is preliminary data.</text>
</comment>
<dbReference type="Proteomes" id="UP000636479">
    <property type="component" value="Unassembled WGS sequence"/>
</dbReference>
<dbReference type="AlphaFoldDB" id="A0A8H6T6Y9"/>